<feature type="domain" description="AUX/IAA" evidence="3">
    <location>
        <begin position="61"/>
        <end position="244"/>
    </location>
</feature>
<keyword evidence="1" id="KW-0804">Transcription</keyword>
<dbReference type="GO" id="GO:0005634">
    <property type="term" value="C:nucleus"/>
    <property type="evidence" value="ECO:0007669"/>
    <property type="project" value="UniProtKB-SubCell"/>
</dbReference>
<dbReference type="GO" id="GO:0009734">
    <property type="term" value="P:auxin-activated signaling pathway"/>
    <property type="evidence" value="ECO:0007669"/>
    <property type="project" value="UniProtKB-UniRule"/>
</dbReference>
<dbReference type="STRING" id="4072.A0A2G3A5G3"/>
<dbReference type="AlphaFoldDB" id="A0A2G3A5G3"/>
<evidence type="ECO:0000256" key="2">
    <source>
        <dbReference type="SAM" id="MobiDB-lite"/>
    </source>
</evidence>
<proteinExistence type="inferred from homology"/>
<organism evidence="4 5">
    <name type="scientific">Capsicum annuum</name>
    <name type="common">Capsicum pepper</name>
    <dbReference type="NCBI Taxonomy" id="4072"/>
    <lineage>
        <taxon>Eukaryota</taxon>
        <taxon>Viridiplantae</taxon>
        <taxon>Streptophyta</taxon>
        <taxon>Embryophyta</taxon>
        <taxon>Tracheophyta</taxon>
        <taxon>Spermatophyta</taxon>
        <taxon>Magnoliopsida</taxon>
        <taxon>eudicotyledons</taxon>
        <taxon>Gunneridae</taxon>
        <taxon>Pentapetalae</taxon>
        <taxon>asterids</taxon>
        <taxon>lamiids</taxon>
        <taxon>Solanales</taxon>
        <taxon>Solanaceae</taxon>
        <taxon>Solanoideae</taxon>
        <taxon>Capsiceae</taxon>
        <taxon>Capsicum</taxon>
    </lineage>
</organism>
<name>A0A2G3A5G3_CAPAN</name>
<comment type="function">
    <text evidence="1">Aux/IAA proteins are short-lived transcriptional factors that function as repressors of early auxin response genes at low auxin concentrations.</text>
</comment>
<keyword evidence="1" id="KW-0678">Repressor</keyword>
<keyword evidence="1" id="KW-0805">Transcription regulation</keyword>
<dbReference type="GO" id="GO:0006355">
    <property type="term" value="P:regulation of DNA-templated transcription"/>
    <property type="evidence" value="ECO:0007669"/>
    <property type="project" value="InterPro"/>
</dbReference>
<evidence type="ECO:0000259" key="3">
    <source>
        <dbReference type="Pfam" id="PF02309"/>
    </source>
</evidence>
<comment type="subunit">
    <text evidence="1">Homodimers and heterodimers.</text>
</comment>
<keyword evidence="1" id="KW-0927">Auxin signaling pathway</keyword>
<keyword evidence="5" id="KW-1185">Reference proteome</keyword>
<comment type="similarity">
    <text evidence="1">Belongs to the Aux/IAA family.</text>
</comment>
<evidence type="ECO:0000256" key="1">
    <source>
        <dbReference type="RuleBase" id="RU004549"/>
    </source>
</evidence>
<comment type="subcellular location">
    <subcellularLocation>
        <location evidence="1">Nucleus</location>
    </subcellularLocation>
</comment>
<evidence type="ECO:0000313" key="4">
    <source>
        <dbReference type="EMBL" id="PHT89464.1"/>
    </source>
</evidence>
<dbReference type="Gramene" id="PHT89464">
    <property type="protein sequence ID" value="PHT89464"/>
    <property type="gene ID" value="T459_04577"/>
</dbReference>
<gene>
    <name evidence="4" type="ORF">T459_04577</name>
</gene>
<accession>A0A2G3A5G3</accession>
<dbReference type="InterPro" id="IPR003311">
    <property type="entry name" value="AUX_IAA"/>
</dbReference>
<sequence>MGLSDCSSVDSCNISTSTEDNNGVGLNLKATEHRPGLPRSQSPKRVIESCPLGSTKIDEKLLFPLHPAKDTAFSVSQKIVLTGNKRGFLDAMDGFLEVNNHVNTRDADFLLKVVTEVTKSILQGKFLSNSGVKACDTKETSRVQPPKLKNANTQDTVLEKPSAVNKASNCEGSRAPATKAQVMGWPPIRSVRTNTITSALKNNEEIDGKAGSPALFIKVSMDGAPYLRKVNLRNHSAYQELSSADFVLQLLTKKRKEEPEICTVASLKRLFVESRPYLLGSHSQHNQFSSTFVKDHPSMPEKYNYMTETFQKTLAFVRVHAYDKESYTLLVSSMMSSQFVQKPESLSKYFAINDGTWLGEHDGANISFHELYHRFGKYDAFEKFGHKFESEEKWKENRAFSFVVGLLGTMVFPKGESGTINPRVIMVADTLFNRMDYDQTKVFQNLAPMILAEIYRALGMYQSGALFFQGCNIIDVRCIYAF</sequence>
<dbReference type="PANTHER" id="PTHR31734:SF138">
    <property type="entry name" value="AUXIN-RESPONSIVE PROTEIN IAA8"/>
    <property type="match status" value="1"/>
</dbReference>
<dbReference type="PANTHER" id="PTHR31734">
    <property type="entry name" value="AUXIN-RESPONSIVE PROTEIN IAA17"/>
    <property type="match status" value="1"/>
</dbReference>
<comment type="caution">
    <text evidence="4">The sequence shown here is derived from an EMBL/GenBank/DDBJ whole genome shotgun (WGS) entry which is preliminary data.</text>
</comment>
<reference evidence="4 5" key="1">
    <citation type="journal article" date="2014" name="Nat. Genet.">
        <title>Genome sequence of the hot pepper provides insights into the evolution of pungency in Capsicum species.</title>
        <authorList>
            <person name="Kim S."/>
            <person name="Park M."/>
            <person name="Yeom S.I."/>
            <person name="Kim Y.M."/>
            <person name="Lee J.M."/>
            <person name="Lee H.A."/>
            <person name="Seo E."/>
            <person name="Choi J."/>
            <person name="Cheong K."/>
            <person name="Kim K.T."/>
            <person name="Jung K."/>
            <person name="Lee G.W."/>
            <person name="Oh S.K."/>
            <person name="Bae C."/>
            <person name="Kim S.B."/>
            <person name="Lee H.Y."/>
            <person name="Kim S.Y."/>
            <person name="Kim M.S."/>
            <person name="Kang B.C."/>
            <person name="Jo Y.D."/>
            <person name="Yang H.B."/>
            <person name="Jeong H.J."/>
            <person name="Kang W.H."/>
            <person name="Kwon J.K."/>
            <person name="Shin C."/>
            <person name="Lim J.Y."/>
            <person name="Park J.H."/>
            <person name="Huh J.H."/>
            <person name="Kim J.S."/>
            <person name="Kim B.D."/>
            <person name="Cohen O."/>
            <person name="Paran I."/>
            <person name="Suh M.C."/>
            <person name="Lee S.B."/>
            <person name="Kim Y.K."/>
            <person name="Shin Y."/>
            <person name="Noh S.J."/>
            <person name="Park J."/>
            <person name="Seo Y.S."/>
            <person name="Kwon S.Y."/>
            <person name="Kim H.A."/>
            <person name="Park J.M."/>
            <person name="Kim H.J."/>
            <person name="Choi S.B."/>
            <person name="Bosland P.W."/>
            <person name="Reeves G."/>
            <person name="Jo S.H."/>
            <person name="Lee B.W."/>
            <person name="Cho H.T."/>
            <person name="Choi H.S."/>
            <person name="Lee M.S."/>
            <person name="Yu Y."/>
            <person name="Do Choi Y."/>
            <person name="Park B.S."/>
            <person name="van Deynze A."/>
            <person name="Ashrafi H."/>
            <person name="Hill T."/>
            <person name="Kim W.T."/>
            <person name="Pai H.S."/>
            <person name="Ahn H.K."/>
            <person name="Yeam I."/>
            <person name="Giovannoni J.J."/>
            <person name="Rose J.K."/>
            <person name="Sorensen I."/>
            <person name="Lee S.J."/>
            <person name="Kim R.W."/>
            <person name="Choi I.Y."/>
            <person name="Choi B.S."/>
            <person name="Lim J.S."/>
            <person name="Lee Y.H."/>
            <person name="Choi D."/>
        </authorList>
    </citation>
    <scope>NUCLEOTIDE SEQUENCE [LARGE SCALE GENOMIC DNA]</scope>
    <source>
        <strain evidence="5">cv. CM334</strain>
    </source>
</reference>
<dbReference type="EMBL" id="AYRZ02000002">
    <property type="protein sequence ID" value="PHT89464.1"/>
    <property type="molecule type" value="Genomic_DNA"/>
</dbReference>
<feature type="region of interest" description="Disordered" evidence="2">
    <location>
        <begin position="23"/>
        <end position="44"/>
    </location>
</feature>
<dbReference type="Gene3D" id="3.10.20.90">
    <property type="entry name" value="Phosphatidylinositol 3-kinase Catalytic Subunit, Chain A, domain 1"/>
    <property type="match status" value="1"/>
</dbReference>
<evidence type="ECO:0000313" key="5">
    <source>
        <dbReference type="Proteomes" id="UP000222542"/>
    </source>
</evidence>
<protein>
    <recommendedName>
        <fullName evidence="1">Auxin-responsive protein</fullName>
    </recommendedName>
</protein>
<reference evidence="4 5" key="2">
    <citation type="journal article" date="2017" name="Genome Biol.">
        <title>New reference genome sequences of hot pepper reveal the massive evolution of plant disease-resistance genes by retroduplication.</title>
        <authorList>
            <person name="Kim S."/>
            <person name="Park J."/>
            <person name="Yeom S.I."/>
            <person name="Kim Y.M."/>
            <person name="Seo E."/>
            <person name="Kim K.T."/>
            <person name="Kim M.S."/>
            <person name="Lee J.M."/>
            <person name="Cheong K."/>
            <person name="Shin H.S."/>
            <person name="Kim S.B."/>
            <person name="Han K."/>
            <person name="Lee J."/>
            <person name="Park M."/>
            <person name="Lee H.A."/>
            <person name="Lee H.Y."/>
            <person name="Lee Y."/>
            <person name="Oh S."/>
            <person name="Lee J.H."/>
            <person name="Choi E."/>
            <person name="Choi E."/>
            <person name="Lee S.E."/>
            <person name="Jeon J."/>
            <person name="Kim H."/>
            <person name="Choi G."/>
            <person name="Song H."/>
            <person name="Lee J."/>
            <person name="Lee S.C."/>
            <person name="Kwon J.K."/>
            <person name="Lee H.Y."/>
            <person name="Koo N."/>
            <person name="Hong Y."/>
            <person name="Kim R.W."/>
            <person name="Kang W.H."/>
            <person name="Huh J.H."/>
            <person name="Kang B.C."/>
            <person name="Yang T.J."/>
            <person name="Lee Y.H."/>
            <person name="Bennetzen J.L."/>
            <person name="Choi D."/>
        </authorList>
    </citation>
    <scope>NUCLEOTIDE SEQUENCE [LARGE SCALE GENOMIC DNA]</scope>
    <source>
        <strain evidence="5">cv. CM334</strain>
    </source>
</reference>
<dbReference type="Pfam" id="PF02309">
    <property type="entry name" value="AUX_IAA"/>
    <property type="match status" value="1"/>
</dbReference>
<keyword evidence="1" id="KW-0539">Nucleus</keyword>
<dbReference type="InterPro" id="IPR033389">
    <property type="entry name" value="AUX/IAA_dom"/>
</dbReference>
<dbReference type="Proteomes" id="UP000222542">
    <property type="component" value="Unassembled WGS sequence"/>
</dbReference>